<dbReference type="PROSITE" id="PS50011">
    <property type="entry name" value="PROTEIN_KINASE_DOM"/>
    <property type="match status" value="1"/>
</dbReference>
<dbReference type="OrthoDB" id="4062651at2759"/>
<keyword evidence="4" id="KW-0808">Transferase</keyword>
<dbReference type="GO" id="GO:0005524">
    <property type="term" value="F:ATP binding"/>
    <property type="evidence" value="ECO:0007669"/>
    <property type="project" value="InterPro"/>
</dbReference>
<dbReference type="SMART" id="SM00220">
    <property type="entry name" value="S_TKc"/>
    <property type="match status" value="1"/>
</dbReference>
<evidence type="ECO:0000256" key="1">
    <source>
        <dbReference type="SAM" id="Phobius"/>
    </source>
</evidence>
<dbReference type="SUPFAM" id="SSF56112">
    <property type="entry name" value="Protein kinase-like (PK-like)"/>
    <property type="match status" value="1"/>
</dbReference>
<dbReference type="GO" id="GO:0004674">
    <property type="term" value="F:protein serine/threonine kinase activity"/>
    <property type="evidence" value="ECO:0007669"/>
    <property type="project" value="TreeGrafter"/>
</dbReference>
<sequence length="668" mass="73550">MPLPTKKAFVTMFLRLAILTSLSVRALGQTAATCPYSKYATTYTADPIYCKQPGAILCIVDSQCKEIPNTSYTRENVTKDSTLTDVFIVKRIAEHVASLPSIWNTYVQFYGPGVKSVGNLSASNVTLLDFENNPGISYADAVFPKGLSRLSVARNALKELPTTIPYGQLTGFFGWENDFTSLENIDFRRASEVKFTGIPSLVTLQNVSFSWRLVKVFFDVSNFTTFLVDTVTFQALDNAAIFQVGGIDVSRSCAAPNTPKTLKSGYTVCVSSGPLLPTETTEAPPTPTKASSNMAAIVGGVAAGCVVLGLFVWCCVHQRRKRKPSKGLTTNDFSYKQATTTNNNESTMGDVPLNMEDLALVRLDEKALVKTKVVAHGAYGEVWIGNYKGDTVAIKRLLPGKNNKQDVLFLIEEIKLATRCALLDVVPAESRCYVQHRLESPYIVRTVGASWVTPAMLEMVVEWMDRGDLKHVLETTTPPSPAVGSPTFPWLKKVDCLLSIVEGLVYLHSLDIIHRDLKSRNILMDSTKGTKLTDFGTAREESSETMTIGVGTYRWMAPEVLKEHYYTVAADIYSLGMVISELTTHHIPYVDLTNGRGKALVDTAIMSMVIHQEIRPTIGPSCPPWVAELAQRCLAYDPAERPTALQISALVRKNLKLAGDDEQRLYHI</sequence>
<dbReference type="Gene3D" id="3.30.200.20">
    <property type="entry name" value="Phosphorylase Kinase, domain 1"/>
    <property type="match status" value="1"/>
</dbReference>
<keyword evidence="2" id="KW-0732">Signal</keyword>
<keyword evidence="4" id="KW-0418">Kinase</keyword>
<dbReference type="VEuPathDB" id="FungiDB:H310_11527"/>
<dbReference type="InterPro" id="IPR011009">
    <property type="entry name" value="Kinase-like_dom_sf"/>
</dbReference>
<keyword evidence="1" id="KW-0812">Transmembrane</keyword>
<dbReference type="STRING" id="157072.A0A024TNG6"/>
<name>A0A024TNG6_9STRA</name>
<dbReference type="InterPro" id="IPR051681">
    <property type="entry name" value="Ser/Thr_Kinases-Pseudokinases"/>
</dbReference>
<accession>A0A024TNG6</accession>
<dbReference type="PROSITE" id="PS00108">
    <property type="entry name" value="PROTEIN_KINASE_ST"/>
    <property type="match status" value="1"/>
</dbReference>
<dbReference type="InterPro" id="IPR008271">
    <property type="entry name" value="Ser/Thr_kinase_AS"/>
</dbReference>
<keyword evidence="1" id="KW-1133">Transmembrane helix</keyword>
<feature type="transmembrane region" description="Helical" evidence="1">
    <location>
        <begin position="294"/>
        <end position="316"/>
    </location>
</feature>
<evidence type="ECO:0000313" key="4">
    <source>
        <dbReference type="EMBL" id="ETV94867.1"/>
    </source>
</evidence>
<organism evidence="4">
    <name type="scientific">Aphanomyces invadans</name>
    <dbReference type="NCBI Taxonomy" id="157072"/>
    <lineage>
        <taxon>Eukaryota</taxon>
        <taxon>Sar</taxon>
        <taxon>Stramenopiles</taxon>
        <taxon>Oomycota</taxon>
        <taxon>Saprolegniomycetes</taxon>
        <taxon>Saprolegniales</taxon>
        <taxon>Verrucalvaceae</taxon>
        <taxon>Aphanomyces</taxon>
    </lineage>
</organism>
<dbReference type="AlphaFoldDB" id="A0A024TNG6"/>
<dbReference type="Gene3D" id="1.10.510.10">
    <property type="entry name" value="Transferase(Phosphotransferase) domain 1"/>
    <property type="match status" value="1"/>
</dbReference>
<dbReference type="PANTHER" id="PTHR44329:SF214">
    <property type="entry name" value="PROTEIN KINASE DOMAIN-CONTAINING PROTEIN"/>
    <property type="match status" value="1"/>
</dbReference>
<evidence type="ECO:0000259" key="3">
    <source>
        <dbReference type="PROSITE" id="PS50011"/>
    </source>
</evidence>
<feature type="chain" id="PRO_5001534468" evidence="2">
    <location>
        <begin position="29"/>
        <end position="668"/>
    </location>
</feature>
<protein>
    <submittedName>
        <fullName evidence="4">TKL protein kinase</fullName>
    </submittedName>
</protein>
<keyword evidence="1" id="KW-0472">Membrane</keyword>
<dbReference type="RefSeq" id="XP_008876460.1">
    <property type="nucleotide sequence ID" value="XM_008878238.1"/>
</dbReference>
<dbReference type="EMBL" id="KI913983">
    <property type="protein sequence ID" value="ETV94867.1"/>
    <property type="molecule type" value="Genomic_DNA"/>
</dbReference>
<feature type="domain" description="Protein kinase" evidence="3">
    <location>
        <begin position="368"/>
        <end position="655"/>
    </location>
</feature>
<evidence type="ECO:0000256" key="2">
    <source>
        <dbReference type="SAM" id="SignalP"/>
    </source>
</evidence>
<feature type="signal peptide" evidence="2">
    <location>
        <begin position="1"/>
        <end position="28"/>
    </location>
</feature>
<proteinExistence type="predicted"/>
<dbReference type="InterPro" id="IPR000719">
    <property type="entry name" value="Prot_kinase_dom"/>
</dbReference>
<dbReference type="GeneID" id="20088577"/>
<dbReference type="eggNOG" id="KOG0192">
    <property type="taxonomic scope" value="Eukaryota"/>
</dbReference>
<reference evidence="4" key="1">
    <citation type="submission" date="2013-12" db="EMBL/GenBank/DDBJ databases">
        <title>The Genome Sequence of Aphanomyces invadans NJM9701.</title>
        <authorList>
            <consortium name="The Broad Institute Genomics Platform"/>
            <person name="Russ C."/>
            <person name="Tyler B."/>
            <person name="van West P."/>
            <person name="Dieguez-Uribeondo J."/>
            <person name="Young S.K."/>
            <person name="Zeng Q."/>
            <person name="Gargeya S."/>
            <person name="Fitzgerald M."/>
            <person name="Abouelleil A."/>
            <person name="Alvarado L."/>
            <person name="Chapman S.B."/>
            <person name="Gainer-Dewar J."/>
            <person name="Goldberg J."/>
            <person name="Griggs A."/>
            <person name="Gujja S."/>
            <person name="Hansen M."/>
            <person name="Howarth C."/>
            <person name="Imamovic A."/>
            <person name="Ireland A."/>
            <person name="Larimer J."/>
            <person name="McCowan C."/>
            <person name="Murphy C."/>
            <person name="Pearson M."/>
            <person name="Poon T.W."/>
            <person name="Priest M."/>
            <person name="Roberts A."/>
            <person name="Saif S."/>
            <person name="Shea T."/>
            <person name="Sykes S."/>
            <person name="Wortman J."/>
            <person name="Nusbaum C."/>
            <person name="Birren B."/>
        </authorList>
    </citation>
    <scope>NUCLEOTIDE SEQUENCE [LARGE SCALE GENOMIC DNA]</scope>
    <source>
        <strain evidence="4">NJM9701</strain>
    </source>
</reference>
<dbReference type="PANTHER" id="PTHR44329">
    <property type="entry name" value="SERINE/THREONINE-PROTEIN KINASE TNNI3K-RELATED"/>
    <property type="match status" value="1"/>
</dbReference>
<dbReference type="Pfam" id="PF00069">
    <property type="entry name" value="Pkinase"/>
    <property type="match status" value="1"/>
</dbReference>
<gene>
    <name evidence="4" type="ORF">H310_11527</name>
</gene>